<feature type="repeat" description="Solcar" evidence="9">
    <location>
        <begin position="70"/>
        <end position="156"/>
    </location>
</feature>
<dbReference type="PROSITE" id="PS50920">
    <property type="entry name" value="SOLCAR"/>
    <property type="match status" value="1"/>
</dbReference>
<sequence>MKTVLVAYCNQNPLLLLRTHLPNDAKAAKKGGEQLSKKTLKSEGTAGLYCGFNISCVSIILYRGPYFGMLGFIASFALGWVITDGAGLASDPINTVCRRMMMTSGEAFKSKNSVDAFTQILKKWSMKFLFKGAGANILHAIAGAGVLAGYDKLQMIVFCLVGHNHVDYRW</sequence>
<dbReference type="PRINTS" id="PR00926">
    <property type="entry name" value="MITOCARRIER"/>
</dbReference>
<dbReference type="Proteomes" id="UP001472677">
    <property type="component" value="Unassembled WGS sequence"/>
</dbReference>
<comment type="catalytic activity">
    <reaction evidence="8">
        <text>ADP(in) + ATP(out) = ADP(out) + ATP(in)</text>
        <dbReference type="Rhea" id="RHEA:34999"/>
        <dbReference type="ChEBI" id="CHEBI:30616"/>
        <dbReference type="ChEBI" id="CHEBI:456216"/>
    </reaction>
    <physiologicalReaction direction="left-to-right" evidence="8">
        <dbReference type="Rhea" id="RHEA:35000"/>
    </physiologicalReaction>
</comment>
<keyword evidence="13" id="KW-1185">Reference proteome</keyword>
<evidence type="ECO:0000256" key="5">
    <source>
        <dbReference type="ARBA" id="ARBA00022737"/>
    </source>
</evidence>
<organism evidence="12 13">
    <name type="scientific">Hibiscus sabdariffa</name>
    <name type="common">roselle</name>
    <dbReference type="NCBI Taxonomy" id="183260"/>
    <lineage>
        <taxon>Eukaryota</taxon>
        <taxon>Viridiplantae</taxon>
        <taxon>Streptophyta</taxon>
        <taxon>Embryophyta</taxon>
        <taxon>Tracheophyta</taxon>
        <taxon>Spermatophyta</taxon>
        <taxon>Magnoliopsida</taxon>
        <taxon>eudicotyledons</taxon>
        <taxon>Gunneridae</taxon>
        <taxon>Pentapetalae</taxon>
        <taxon>rosids</taxon>
        <taxon>malvids</taxon>
        <taxon>Malvales</taxon>
        <taxon>Malvaceae</taxon>
        <taxon>Malvoideae</taxon>
        <taxon>Hibiscus</taxon>
    </lineage>
</organism>
<dbReference type="InterPro" id="IPR023395">
    <property type="entry name" value="MCP_dom_sf"/>
</dbReference>
<reference evidence="12 13" key="1">
    <citation type="journal article" date="2024" name="G3 (Bethesda)">
        <title>Genome assembly of Hibiscus sabdariffa L. provides insights into metabolisms of medicinal natural products.</title>
        <authorList>
            <person name="Kim T."/>
        </authorList>
    </citation>
    <scope>NUCLEOTIDE SEQUENCE [LARGE SCALE GENOMIC DNA]</scope>
    <source>
        <strain evidence="12">TK-2024</strain>
        <tissue evidence="12">Old leaves</tissue>
    </source>
</reference>
<dbReference type="Gene3D" id="1.50.40.10">
    <property type="entry name" value="Mitochondrial carrier domain"/>
    <property type="match status" value="1"/>
</dbReference>
<evidence type="ECO:0000256" key="2">
    <source>
        <dbReference type="ARBA" id="ARBA00006375"/>
    </source>
</evidence>
<feature type="transmembrane region" description="Helical" evidence="11">
    <location>
        <begin position="128"/>
        <end position="150"/>
    </location>
</feature>
<dbReference type="PANTHER" id="PTHR45635">
    <property type="entry name" value="ADP,ATP CARRIER PROTEIN 1-RELATED-RELATED"/>
    <property type="match status" value="1"/>
</dbReference>
<keyword evidence="6 11" id="KW-1133">Transmembrane helix</keyword>
<evidence type="ECO:0000256" key="8">
    <source>
        <dbReference type="ARBA" id="ARBA00024143"/>
    </source>
</evidence>
<evidence type="ECO:0000256" key="7">
    <source>
        <dbReference type="ARBA" id="ARBA00023136"/>
    </source>
</evidence>
<keyword evidence="4 9" id="KW-0812">Transmembrane</keyword>
<name>A0ABR2E0T1_9ROSI</name>
<accession>A0ABR2E0T1</accession>
<dbReference type="InterPro" id="IPR018108">
    <property type="entry name" value="MCP_transmembrane"/>
</dbReference>
<dbReference type="Pfam" id="PF00153">
    <property type="entry name" value="Mito_carr"/>
    <property type="match status" value="1"/>
</dbReference>
<dbReference type="SUPFAM" id="SSF103506">
    <property type="entry name" value="Mitochondrial carrier"/>
    <property type="match status" value="1"/>
</dbReference>
<dbReference type="PANTHER" id="PTHR45635:SF45">
    <property type="entry name" value="ADP_ATP TRANSLOCASE"/>
    <property type="match status" value="1"/>
</dbReference>
<comment type="subcellular location">
    <subcellularLocation>
        <location evidence="1 11">Membrane</location>
        <topology evidence="1 11">Multi-pass membrane protein</topology>
    </subcellularLocation>
</comment>
<evidence type="ECO:0000256" key="9">
    <source>
        <dbReference type="PROSITE-ProRule" id="PRU00282"/>
    </source>
</evidence>
<evidence type="ECO:0000256" key="11">
    <source>
        <dbReference type="RuleBase" id="RU368008"/>
    </source>
</evidence>
<keyword evidence="3 10" id="KW-0813">Transport</keyword>
<proteinExistence type="inferred from homology"/>
<evidence type="ECO:0000256" key="10">
    <source>
        <dbReference type="RuleBase" id="RU000488"/>
    </source>
</evidence>
<feature type="transmembrane region" description="Helical" evidence="11">
    <location>
        <begin position="46"/>
        <end position="63"/>
    </location>
</feature>
<feature type="transmembrane region" description="Helical" evidence="11">
    <location>
        <begin position="69"/>
        <end position="90"/>
    </location>
</feature>
<dbReference type="InterPro" id="IPR002113">
    <property type="entry name" value="ADT_euk_type"/>
</dbReference>
<gene>
    <name evidence="12" type="ORF">V6N12_039357</name>
</gene>
<comment type="caution">
    <text evidence="11">Lacks conserved residue(s) required for the propagation of feature annotation.</text>
</comment>
<evidence type="ECO:0000313" key="13">
    <source>
        <dbReference type="Proteomes" id="UP001472677"/>
    </source>
</evidence>
<evidence type="ECO:0000313" key="12">
    <source>
        <dbReference type="EMBL" id="KAK8550661.1"/>
    </source>
</evidence>
<dbReference type="InterPro" id="IPR002067">
    <property type="entry name" value="MCP"/>
</dbReference>
<protein>
    <recommendedName>
        <fullName evidence="11">ADP/ATP translocase</fullName>
    </recommendedName>
    <alternativeName>
        <fullName evidence="11">ADP,ATP carrier protein</fullName>
    </alternativeName>
</protein>
<comment type="similarity">
    <text evidence="2 10">Belongs to the mitochondrial carrier (TC 2.A.29) family.</text>
</comment>
<evidence type="ECO:0000256" key="3">
    <source>
        <dbReference type="ARBA" id="ARBA00022448"/>
    </source>
</evidence>
<evidence type="ECO:0000256" key="6">
    <source>
        <dbReference type="ARBA" id="ARBA00022989"/>
    </source>
</evidence>
<comment type="function">
    <text evidence="11">Catalyzes the exchange of ADP and ATP across the membrane.</text>
</comment>
<evidence type="ECO:0000256" key="1">
    <source>
        <dbReference type="ARBA" id="ARBA00004141"/>
    </source>
</evidence>
<evidence type="ECO:0000256" key="4">
    <source>
        <dbReference type="ARBA" id="ARBA00022692"/>
    </source>
</evidence>
<keyword evidence="5" id="KW-0677">Repeat</keyword>
<dbReference type="EMBL" id="JBBPBM010000020">
    <property type="protein sequence ID" value="KAK8550661.1"/>
    <property type="molecule type" value="Genomic_DNA"/>
</dbReference>
<keyword evidence="7 9" id="KW-0472">Membrane</keyword>
<comment type="caution">
    <text evidence="12">The sequence shown here is derived from an EMBL/GenBank/DDBJ whole genome shotgun (WGS) entry which is preliminary data.</text>
</comment>
<comment type="subunit">
    <text evidence="11">Monomer.</text>
</comment>